<dbReference type="BioCyc" id="PMAR862515-HMP:GMOO-145-MONOMER"/>
<dbReference type="eggNOG" id="ENOG5032SMQ">
    <property type="taxonomic scope" value="Bacteria"/>
</dbReference>
<proteinExistence type="predicted"/>
<protein>
    <submittedName>
        <fullName evidence="1">Uncharacterized protein</fullName>
    </submittedName>
</protein>
<comment type="caution">
    <text evidence="1">The sequence shown here is derived from an EMBL/GenBank/DDBJ whole genome shotgun (WGS) entry which is preliminary data.</text>
</comment>
<dbReference type="AlphaFoldDB" id="E0NPN8"/>
<name>E0NPN8_9BACT</name>
<gene>
    <name evidence="1" type="ORF">HMPREF0658_0139</name>
</gene>
<organism evidence="1 2">
    <name type="scientific">Hoylesella marshii DSM 16973 = JCM 13450</name>
    <dbReference type="NCBI Taxonomy" id="862515"/>
    <lineage>
        <taxon>Bacteria</taxon>
        <taxon>Pseudomonadati</taxon>
        <taxon>Bacteroidota</taxon>
        <taxon>Bacteroidia</taxon>
        <taxon>Bacteroidales</taxon>
        <taxon>Prevotellaceae</taxon>
        <taxon>Hoylesella</taxon>
    </lineage>
</organism>
<evidence type="ECO:0000313" key="1">
    <source>
        <dbReference type="EMBL" id="EFM02997.1"/>
    </source>
</evidence>
<keyword evidence="2" id="KW-1185">Reference proteome</keyword>
<dbReference type="EMBL" id="AEEI01000004">
    <property type="protein sequence ID" value="EFM02997.1"/>
    <property type="molecule type" value="Genomic_DNA"/>
</dbReference>
<dbReference type="Proteomes" id="UP000004394">
    <property type="component" value="Unassembled WGS sequence"/>
</dbReference>
<reference evidence="1" key="1">
    <citation type="submission" date="2010-07" db="EMBL/GenBank/DDBJ databases">
        <authorList>
            <person name="Muzny D."/>
            <person name="Qin X."/>
            <person name="Deng J."/>
            <person name="Jiang H."/>
            <person name="Liu Y."/>
            <person name="Qu J."/>
            <person name="Song X.-Z."/>
            <person name="Zhang L."/>
            <person name="Thornton R."/>
            <person name="Coyle M."/>
            <person name="Francisco L."/>
            <person name="Jackson L."/>
            <person name="Javaid M."/>
            <person name="Korchina V."/>
            <person name="Kovar C."/>
            <person name="Mata R."/>
            <person name="Mathew T."/>
            <person name="Ngo R."/>
            <person name="Nguyen L."/>
            <person name="Nguyen N."/>
            <person name="Okwuonu G."/>
            <person name="Ongeri F."/>
            <person name="Pham C."/>
            <person name="Simmons D."/>
            <person name="Wilczek-Boney K."/>
            <person name="Hale W."/>
            <person name="Jakkamsetti A."/>
            <person name="Pham P."/>
            <person name="Ruth R."/>
            <person name="San Lucas F."/>
            <person name="Warren J."/>
            <person name="Zhang J."/>
            <person name="Zhao Z."/>
            <person name="Zhou C."/>
            <person name="Zhu D."/>
            <person name="Lee S."/>
            <person name="Bess C."/>
            <person name="Blankenburg K."/>
            <person name="Forbes L."/>
            <person name="Fu Q."/>
            <person name="Gubbala S."/>
            <person name="Hirani K."/>
            <person name="Jayaseelan J.C."/>
            <person name="Lara F."/>
            <person name="Munidasa M."/>
            <person name="Palculict T."/>
            <person name="Patil S."/>
            <person name="Pu L.-L."/>
            <person name="Saada N."/>
            <person name="Tang L."/>
            <person name="Weissenberger G."/>
            <person name="Zhu Y."/>
            <person name="Hemphill L."/>
            <person name="Shang Y."/>
            <person name="Youmans B."/>
            <person name="Ayvaz T."/>
            <person name="Ross M."/>
            <person name="Santibanez J."/>
            <person name="Aqrawi P."/>
            <person name="Gross S."/>
            <person name="Joshi V."/>
            <person name="Fowler G."/>
            <person name="Nazareth L."/>
            <person name="Reid J."/>
            <person name="Worley K."/>
            <person name="Petrosino J."/>
            <person name="Highlander S."/>
            <person name="Gibbs R."/>
        </authorList>
    </citation>
    <scope>NUCLEOTIDE SEQUENCE [LARGE SCALE GENOMIC DNA]</scope>
    <source>
        <strain evidence="1">DSM 16973</strain>
    </source>
</reference>
<evidence type="ECO:0000313" key="2">
    <source>
        <dbReference type="Proteomes" id="UP000004394"/>
    </source>
</evidence>
<dbReference type="HOGENOM" id="CLU_141625_0_0_10"/>
<accession>E0NPN8</accession>
<dbReference type="RefSeq" id="WP_006947820.1">
    <property type="nucleotide sequence ID" value="NZ_BAJI01000032.1"/>
</dbReference>
<sequence length="145" mass="16833">MKANEQTLQQLDRFMKKVVQKFPDKGDDNVLTDIHLRVSQESGELLAFDDDDNEITRCVIEQWIDAKDEDFYPAISEILHRQLLAIRSQIDAMGIMKPYSFVLESDEKEHLSELYVVDDDTIILGGNIMQNLDKDLDNFIEELLK</sequence>
<dbReference type="OrthoDB" id="1079023at2"/>